<gene>
    <name evidence="13" type="ORF">SKAU_G00235050</name>
</gene>
<dbReference type="GO" id="GO:0003677">
    <property type="term" value="F:DNA binding"/>
    <property type="evidence" value="ECO:0007669"/>
    <property type="project" value="UniProtKB-UniRule"/>
</dbReference>
<dbReference type="OrthoDB" id="6159439at2759"/>
<evidence type="ECO:0000313" key="13">
    <source>
        <dbReference type="EMBL" id="KAJ8352029.1"/>
    </source>
</evidence>
<dbReference type="AlphaFoldDB" id="A0A9Q1ITN3"/>
<evidence type="ECO:0000256" key="3">
    <source>
        <dbReference type="ARBA" id="ARBA00022473"/>
    </source>
</evidence>
<evidence type="ECO:0000256" key="8">
    <source>
        <dbReference type="ARBA" id="ARBA00023242"/>
    </source>
</evidence>
<dbReference type="GO" id="GO:0005634">
    <property type="term" value="C:nucleus"/>
    <property type="evidence" value="ECO:0007669"/>
    <property type="project" value="UniProtKB-SubCell"/>
</dbReference>
<evidence type="ECO:0000256" key="2">
    <source>
        <dbReference type="ARBA" id="ARBA00006317"/>
    </source>
</evidence>
<comment type="subcellular location">
    <subcellularLocation>
        <location evidence="1 9 10">Nucleus</location>
    </subcellularLocation>
</comment>
<dbReference type="Gene3D" id="1.10.10.60">
    <property type="entry name" value="Homeodomain-like"/>
    <property type="match status" value="2"/>
</dbReference>
<feature type="domain" description="Homeobox" evidence="12">
    <location>
        <begin position="218"/>
        <end position="267"/>
    </location>
</feature>
<evidence type="ECO:0000256" key="4">
    <source>
        <dbReference type="ARBA" id="ARBA00023015"/>
    </source>
</evidence>
<dbReference type="InterPro" id="IPR020479">
    <property type="entry name" value="HD_metazoa"/>
</dbReference>
<dbReference type="GO" id="GO:0000981">
    <property type="term" value="F:DNA-binding transcription factor activity, RNA polymerase II-specific"/>
    <property type="evidence" value="ECO:0007669"/>
    <property type="project" value="InterPro"/>
</dbReference>
<proteinExistence type="inferred from homology"/>
<organism evidence="13 14">
    <name type="scientific">Synaphobranchus kaupii</name>
    <name type="common">Kaup's arrowtooth eel</name>
    <dbReference type="NCBI Taxonomy" id="118154"/>
    <lineage>
        <taxon>Eukaryota</taxon>
        <taxon>Metazoa</taxon>
        <taxon>Chordata</taxon>
        <taxon>Craniata</taxon>
        <taxon>Vertebrata</taxon>
        <taxon>Euteleostomi</taxon>
        <taxon>Actinopterygii</taxon>
        <taxon>Neopterygii</taxon>
        <taxon>Teleostei</taxon>
        <taxon>Anguilliformes</taxon>
        <taxon>Synaphobranchidae</taxon>
        <taxon>Synaphobranchus</taxon>
    </lineage>
</organism>
<evidence type="ECO:0000256" key="5">
    <source>
        <dbReference type="ARBA" id="ARBA00023125"/>
    </source>
</evidence>
<name>A0A9Q1ITN3_SYNKA</name>
<dbReference type="PROSITE" id="PS50071">
    <property type="entry name" value="HOMEOBOX_2"/>
    <property type="match status" value="2"/>
</dbReference>
<dbReference type="Pfam" id="PF00046">
    <property type="entry name" value="Homeodomain"/>
    <property type="match status" value="2"/>
</dbReference>
<keyword evidence="3" id="KW-0217">Developmental protein</keyword>
<dbReference type="CDD" id="cd00086">
    <property type="entry name" value="homeodomain"/>
    <property type="match status" value="2"/>
</dbReference>
<feature type="compositionally biased region" description="Polar residues" evidence="11">
    <location>
        <begin position="254"/>
        <end position="289"/>
    </location>
</feature>
<dbReference type="InterPro" id="IPR009057">
    <property type="entry name" value="Homeodomain-like_sf"/>
</dbReference>
<dbReference type="InterPro" id="IPR017970">
    <property type="entry name" value="Homeobox_CS"/>
</dbReference>
<comment type="caution">
    <text evidence="13">The sequence shown here is derived from an EMBL/GenBank/DDBJ whole genome shotgun (WGS) entry which is preliminary data.</text>
</comment>
<keyword evidence="5 9" id="KW-0238">DNA-binding</keyword>
<dbReference type="InterPro" id="IPR001356">
    <property type="entry name" value="HD"/>
</dbReference>
<keyword evidence="7" id="KW-0804">Transcription</keyword>
<evidence type="ECO:0000256" key="9">
    <source>
        <dbReference type="PROSITE-ProRule" id="PRU00108"/>
    </source>
</evidence>
<evidence type="ECO:0000256" key="6">
    <source>
        <dbReference type="ARBA" id="ARBA00023155"/>
    </source>
</evidence>
<dbReference type="PANTHER" id="PTHR45804:SF3">
    <property type="entry name" value="HOMEOBOX PROTEIN HOX-A13"/>
    <property type="match status" value="1"/>
</dbReference>
<keyword evidence="4" id="KW-0805">Transcription regulation</keyword>
<dbReference type="Pfam" id="PF12284">
    <property type="entry name" value="HoxA13_N"/>
    <property type="match status" value="1"/>
</dbReference>
<feature type="region of interest" description="Disordered" evidence="11">
    <location>
        <begin position="252"/>
        <end position="295"/>
    </location>
</feature>
<evidence type="ECO:0000256" key="1">
    <source>
        <dbReference type="ARBA" id="ARBA00004123"/>
    </source>
</evidence>
<keyword evidence="14" id="KW-1185">Reference proteome</keyword>
<reference evidence="13" key="1">
    <citation type="journal article" date="2023" name="Science">
        <title>Genome structures resolve the early diversification of teleost fishes.</title>
        <authorList>
            <person name="Parey E."/>
            <person name="Louis A."/>
            <person name="Montfort J."/>
            <person name="Bouchez O."/>
            <person name="Roques C."/>
            <person name="Iampietro C."/>
            <person name="Lluch J."/>
            <person name="Castinel A."/>
            <person name="Donnadieu C."/>
            <person name="Desvignes T."/>
            <person name="Floi Bucao C."/>
            <person name="Jouanno E."/>
            <person name="Wen M."/>
            <person name="Mejri S."/>
            <person name="Dirks R."/>
            <person name="Jansen H."/>
            <person name="Henkel C."/>
            <person name="Chen W.J."/>
            <person name="Zahm M."/>
            <person name="Cabau C."/>
            <person name="Klopp C."/>
            <person name="Thompson A.W."/>
            <person name="Robinson-Rechavi M."/>
            <person name="Braasch I."/>
            <person name="Lecointre G."/>
            <person name="Bobe J."/>
            <person name="Postlethwait J.H."/>
            <person name="Berthelot C."/>
            <person name="Roest Crollius H."/>
            <person name="Guiguen Y."/>
        </authorList>
    </citation>
    <scope>NUCLEOTIDE SEQUENCE</scope>
    <source>
        <strain evidence="13">WJC10195</strain>
    </source>
</reference>
<dbReference type="Proteomes" id="UP001152622">
    <property type="component" value="Chromosome 8"/>
</dbReference>
<dbReference type="SMART" id="SM00389">
    <property type="entry name" value="HOX"/>
    <property type="match status" value="2"/>
</dbReference>
<sequence length="424" mass="47707">MENLGEDIASVQNRSFYPCAFGAQSRRSASGSVVYSITGRPACLSSESIKTYAPIPGSTATANPPIGFGCHFGNSYCGCKVPHGAPLQQTVTKQTTLASLCGHSVDKRMDITGFASTNMHCNEIPGRAAEFGVYQGYSASYSRIPGYIDVPVVPRAAAGYPRHEAVLPIDGYQPWNWSNSWNSQLYCAKEQTPNPNTWKSSLAGETGLNETHVSTFYRRGRKKRVPYTKPQLKELEREYTTNKFITKDKRRKIASSTNLSERQSRAFSGYSQPFLTNSVPQNTNPNNHNKGPLEESSKCYYQDLNLKPEEPGSRAVTEGIEQSVNTNVIIQPSSSNPCARASPSDGVQWCPSHVKSRKKRKPYSKPQLAELENEFIMNEFINRQKRKELSDRLDLSDQQVKIWFQNRRMKKKRLMMREHVFSMF</sequence>
<accession>A0A9Q1ITN3</accession>
<evidence type="ECO:0000256" key="7">
    <source>
        <dbReference type="ARBA" id="ARBA00023163"/>
    </source>
</evidence>
<feature type="DNA-binding region" description="Homeobox" evidence="9">
    <location>
        <begin position="356"/>
        <end position="415"/>
    </location>
</feature>
<dbReference type="PRINTS" id="PR00024">
    <property type="entry name" value="HOMEOBOX"/>
</dbReference>
<dbReference type="PANTHER" id="PTHR45804">
    <property type="entry name" value="SEGMENTATION PROTEIN FUSHI TARAZU-LIKE PROTEIN"/>
    <property type="match status" value="1"/>
</dbReference>
<dbReference type="PROSITE" id="PS00027">
    <property type="entry name" value="HOMEOBOX_1"/>
    <property type="match status" value="1"/>
</dbReference>
<comment type="similarity">
    <text evidence="2">Belongs to the Abd-B homeobox family.</text>
</comment>
<protein>
    <recommendedName>
        <fullName evidence="12">Homeobox domain-containing protein</fullName>
    </recommendedName>
</protein>
<dbReference type="SUPFAM" id="SSF46689">
    <property type="entry name" value="Homeodomain-like"/>
    <property type="match status" value="2"/>
</dbReference>
<feature type="DNA-binding region" description="Homeobox" evidence="9">
    <location>
        <begin position="220"/>
        <end position="268"/>
    </location>
</feature>
<dbReference type="EMBL" id="JAINUF010000008">
    <property type="protein sequence ID" value="KAJ8352029.1"/>
    <property type="molecule type" value="Genomic_DNA"/>
</dbReference>
<keyword evidence="6 9" id="KW-0371">Homeobox</keyword>
<keyword evidence="8 9" id="KW-0539">Nucleus</keyword>
<dbReference type="InterPro" id="IPR051003">
    <property type="entry name" value="AP_axis_regulatory_Homeobox"/>
</dbReference>
<evidence type="ECO:0000256" key="10">
    <source>
        <dbReference type="RuleBase" id="RU000682"/>
    </source>
</evidence>
<evidence type="ECO:0000259" key="12">
    <source>
        <dbReference type="PROSITE" id="PS50071"/>
    </source>
</evidence>
<evidence type="ECO:0000313" key="14">
    <source>
        <dbReference type="Proteomes" id="UP001152622"/>
    </source>
</evidence>
<evidence type="ECO:0000256" key="11">
    <source>
        <dbReference type="SAM" id="MobiDB-lite"/>
    </source>
</evidence>
<feature type="domain" description="Homeobox" evidence="12">
    <location>
        <begin position="354"/>
        <end position="414"/>
    </location>
</feature>
<dbReference type="InterPro" id="IPR022067">
    <property type="entry name" value="HoxA13_N"/>
</dbReference>